<geneLocation type="mitochondrion" evidence="2"/>
<sequence>MPQMAPLNWISLMIYFVMLLYMFNMMNYFINLFLPKKSFIKIKNLKLNWKW</sequence>
<keyword evidence="1" id="KW-0812">Transmembrane</keyword>
<gene>
    <name evidence="2" type="primary">atp8</name>
</gene>
<proteinExistence type="predicted"/>
<dbReference type="AlphaFoldDB" id="A0A0S2MPG6"/>
<keyword evidence="2" id="KW-0496">Mitochondrion</keyword>
<organism evidence="2">
    <name type="scientific">Lema sp. LEM01</name>
    <dbReference type="NCBI Taxonomy" id="1205561"/>
    <lineage>
        <taxon>Eukaryota</taxon>
        <taxon>Metazoa</taxon>
        <taxon>Ecdysozoa</taxon>
        <taxon>Arthropoda</taxon>
        <taxon>Hexapoda</taxon>
        <taxon>Insecta</taxon>
        <taxon>Pterygota</taxon>
        <taxon>Neoptera</taxon>
        <taxon>Endopterygota</taxon>
        <taxon>Coleoptera</taxon>
        <taxon>Polyphaga</taxon>
        <taxon>Cucujiformia</taxon>
        <taxon>Chrysomeloidea</taxon>
        <taxon>Chrysomelidae</taxon>
        <taxon>Criocerinae</taxon>
        <taxon>Lema</taxon>
    </lineage>
</organism>
<accession>A0A0S2MPG6</accession>
<evidence type="ECO:0000256" key="1">
    <source>
        <dbReference type="SAM" id="Phobius"/>
    </source>
</evidence>
<reference evidence="2" key="1">
    <citation type="submission" date="2012-06" db="EMBL/GenBank/DDBJ databases">
        <title>Mitogenomics of the Coleoptera under dense taxon sampling.</title>
        <authorList>
            <person name="Timmermans M.J.T.N."/>
            <person name="Lim J."/>
            <person name="Dodsworth S."/>
            <person name="Haran J."/>
            <person name="Ahrens D."/>
            <person name="Bocak L."/>
            <person name="London A."/>
            <person name="Culverwell L."/>
            <person name="Vogler A.P."/>
        </authorList>
    </citation>
    <scope>NUCLEOTIDE SEQUENCE</scope>
</reference>
<keyword evidence="1" id="KW-0472">Membrane</keyword>
<evidence type="ECO:0000313" key="2">
    <source>
        <dbReference type="EMBL" id="ALO76618.1"/>
    </source>
</evidence>
<dbReference type="EMBL" id="JX412769">
    <property type="protein sequence ID" value="ALO76618.1"/>
    <property type="molecule type" value="Genomic_DNA"/>
</dbReference>
<keyword evidence="1" id="KW-1133">Transmembrane helix</keyword>
<name>A0A0S2MPG6_9CUCU</name>
<protein>
    <submittedName>
        <fullName evidence="2">ATP synthase F0 subunit 8</fullName>
    </submittedName>
</protein>
<feature type="transmembrane region" description="Helical" evidence="1">
    <location>
        <begin position="12"/>
        <end position="34"/>
    </location>
</feature>